<gene>
    <name evidence="2" type="ORF">PanWU01x14_022190</name>
</gene>
<dbReference type="EMBL" id="JXTB01000011">
    <property type="protein sequence ID" value="PON77865.1"/>
    <property type="molecule type" value="Genomic_DNA"/>
</dbReference>
<feature type="region of interest" description="Disordered" evidence="1">
    <location>
        <begin position="1"/>
        <end position="32"/>
    </location>
</feature>
<name>A0A2P5DX49_PARAD</name>
<dbReference type="AlphaFoldDB" id="A0A2P5DX49"/>
<feature type="compositionally biased region" description="Basic and acidic residues" evidence="1">
    <location>
        <begin position="1"/>
        <end position="11"/>
    </location>
</feature>
<proteinExistence type="predicted"/>
<keyword evidence="3" id="KW-1185">Reference proteome</keyword>
<evidence type="ECO:0000313" key="2">
    <source>
        <dbReference type="EMBL" id="PON77865.1"/>
    </source>
</evidence>
<reference evidence="3" key="1">
    <citation type="submission" date="2016-06" db="EMBL/GenBank/DDBJ databases">
        <title>Parallel loss of symbiosis genes in relatives of nitrogen-fixing non-legume Parasponia.</title>
        <authorList>
            <person name="Van Velzen R."/>
            <person name="Holmer R."/>
            <person name="Bu F."/>
            <person name="Rutten L."/>
            <person name="Van Zeijl A."/>
            <person name="Liu W."/>
            <person name="Santuari L."/>
            <person name="Cao Q."/>
            <person name="Sharma T."/>
            <person name="Shen D."/>
            <person name="Roswanjaya Y."/>
            <person name="Wardhani T."/>
            <person name="Kalhor M.S."/>
            <person name="Jansen J."/>
            <person name="Van den Hoogen J."/>
            <person name="Gungor B."/>
            <person name="Hartog M."/>
            <person name="Hontelez J."/>
            <person name="Verver J."/>
            <person name="Yang W.-C."/>
            <person name="Schijlen E."/>
            <person name="Repin R."/>
            <person name="Schilthuizen M."/>
            <person name="Schranz E."/>
            <person name="Heidstra R."/>
            <person name="Miyata K."/>
            <person name="Fedorova E."/>
            <person name="Kohlen W."/>
            <person name="Bisseling T."/>
            <person name="Smit S."/>
            <person name="Geurts R."/>
        </authorList>
    </citation>
    <scope>NUCLEOTIDE SEQUENCE [LARGE SCALE GENOMIC DNA]</scope>
    <source>
        <strain evidence="3">cv. WU1-14</strain>
    </source>
</reference>
<sequence length="32" mass="3778">MPLGKMKEEGTTRQMGFRNNQEAVRQEARQKK</sequence>
<dbReference type="Proteomes" id="UP000237105">
    <property type="component" value="Unassembled WGS sequence"/>
</dbReference>
<organism evidence="2 3">
    <name type="scientific">Parasponia andersonii</name>
    <name type="common">Sponia andersonii</name>
    <dbReference type="NCBI Taxonomy" id="3476"/>
    <lineage>
        <taxon>Eukaryota</taxon>
        <taxon>Viridiplantae</taxon>
        <taxon>Streptophyta</taxon>
        <taxon>Embryophyta</taxon>
        <taxon>Tracheophyta</taxon>
        <taxon>Spermatophyta</taxon>
        <taxon>Magnoliopsida</taxon>
        <taxon>eudicotyledons</taxon>
        <taxon>Gunneridae</taxon>
        <taxon>Pentapetalae</taxon>
        <taxon>rosids</taxon>
        <taxon>fabids</taxon>
        <taxon>Rosales</taxon>
        <taxon>Cannabaceae</taxon>
        <taxon>Parasponia</taxon>
    </lineage>
</organism>
<accession>A0A2P5DX49</accession>
<evidence type="ECO:0000256" key="1">
    <source>
        <dbReference type="SAM" id="MobiDB-lite"/>
    </source>
</evidence>
<comment type="caution">
    <text evidence="2">The sequence shown here is derived from an EMBL/GenBank/DDBJ whole genome shotgun (WGS) entry which is preliminary data.</text>
</comment>
<feature type="compositionally biased region" description="Polar residues" evidence="1">
    <location>
        <begin position="12"/>
        <end position="23"/>
    </location>
</feature>
<evidence type="ECO:0000313" key="3">
    <source>
        <dbReference type="Proteomes" id="UP000237105"/>
    </source>
</evidence>
<protein>
    <submittedName>
        <fullName evidence="2">Uncharacterized protein</fullName>
    </submittedName>
</protein>